<proteinExistence type="predicted"/>
<dbReference type="EMBL" id="AYSH01000016">
    <property type="protein sequence ID" value="EST89813.1"/>
    <property type="molecule type" value="Genomic_DNA"/>
</dbReference>
<dbReference type="STRING" id="1408226.T233_01206"/>
<reference evidence="1 2" key="1">
    <citation type="journal article" date="2013" name="Genome Announc.">
        <title>High-Quality Draft Genome Sequence of Vagococcus lutrae Strain LBD1, Isolated from the Largemouth Bass Micropterus salmoides.</title>
        <authorList>
            <person name="Lebreton F."/>
            <person name="Valentino M.D."/>
            <person name="Duncan L.B."/>
            <person name="Zeng Q."/>
            <person name="Manson McGuire A."/>
            <person name="Earl A.M."/>
            <person name="Gilmore M.S."/>
        </authorList>
    </citation>
    <scope>NUCLEOTIDE SEQUENCE [LARGE SCALE GENOMIC DNA]</scope>
    <source>
        <strain evidence="1 2">LBD1</strain>
    </source>
</reference>
<accession>V6QB76</accession>
<comment type="caution">
    <text evidence="1">The sequence shown here is derived from an EMBL/GenBank/DDBJ whole genome shotgun (WGS) entry which is preliminary data.</text>
</comment>
<organism evidence="1 2">
    <name type="scientific">Vagococcus lutrae LBD1</name>
    <dbReference type="NCBI Taxonomy" id="1408226"/>
    <lineage>
        <taxon>Bacteria</taxon>
        <taxon>Bacillati</taxon>
        <taxon>Bacillota</taxon>
        <taxon>Bacilli</taxon>
        <taxon>Lactobacillales</taxon>
        <taxon>Enterococcaceae</taxon>
        <taxon>Vagococcus</taxon>
    </lineage>
</organism>
<sequence>MKTEVEVVGNQLVAGTVILNGVDGSKKFLVKQNQTEFDFIMTTIEETYTSLASILHRLKTDVLVDVTNLNLVELTNVQVDDKKIPLYVFEIDENQEVKNIANSFQWETPETLRKVLSRGQVTGVPIFQ</sequence>
<evidence type="ECO:0000313" key="2">
    <source>
        <dbReference type="Proteomes" id="UP000018126"/>
    </source>
</evidence>
<dbReference type="RefSeq" id="WP_023606533.1">
    <property type="nucleotide sequence ID" value="NZ_AYSH01000016.1"/>
</dbReference>
<evidence type="ECO:0000313" key="1">
    <source>
        <dbReference type="EMBL" id="EST89813.1"/>
    </source>
</evidence>
<dbReference type="eggNOG" id="ENOG50337JK">
    <property type="taxonomic scope" value="Bacteria"/>
</dbReference>
<name>V6QB76_9ENTE</name>
<protein>
    <submittedName>
        <fullName evidence="1">Uncharacterized protein</fullName>
    </submittedName>
</protein>
<dbReference type="AlphaFoldDB" id="V6QB76"/>
<gene>
    <name evidence="1" type="ORF">T233_01206</name>
</gene>
<dbReference type="Proteomes" id="UP000018126">
    <property type="component" value="Unassembled WGS sequence"/>
</dbReference>
<keyword evidence="2" id="KW-1185">Reference proteome</keyword>